<dbReference type="PANTHER" id="PTHR30563:SF0">
    <property type="entry name" value="DNA RECOMBINATION PROTEIN RMUC"/>
    <property type="match status" value="1"/>
</dbReference>
<keyword evidence="5" id="KW-0812">Transmembrane</keyword>
<feature type="transmembrane region" description="Helical" evidence="5">
    <location>
        <begin position="6"/>
        <end position="25"/>
    </location>
</feature>
<dbReference type="PANTHER" id="PTHR30563">
    <property type="entry name" value="DNA RECOMBINATION PROTEIN RMUC"/>
    <property type="match status" value="1"/>
</dbReference>
<dbReference type="Pfam" id="PF02646">
    <property type="entry name" value="RmuC"/>
    <property type="match status" value="1"/>
</dbReference>
<keyword evidence="4" id="KW-0233">DNA recombination</keyword>
<comment type="similarity">
    <text evidence="2">Belongs to the RmuC family.</text>
</comment>
<reference evidence="6 7" key="1">
    <citation type="journal article" date="2013" name="Genome Announc.">
        <title>Draft Genome Sequences of Mycoplasma auris and Mycoplasma yeatsii, Two Species of the Ear Canal of Caprinae.</title>
        <authorList>
            <person name="Dordet-Frisoni E."/>
            <person name="Baranowski E."/>
            <person name="Barre A."/>
            <person name="Blanchard A."/>
            <person name="Breton M."/>
            <person name="Couture C."/>
            <person name="Dupuy V."/>
            <person name="Gaurivaud P."/>
            <person name="Jacob D."/>
            <person name="Lemaitre C."/>
            <person name="Manso-Silvan L."/>
            <person name="Nikolski M."/>
            <person name="Nouvel L.X."/>
            <person name="Poumarat F."/>
            <person name="Sirand-Pugnet P."/>
            <person name="Thebault P."/>
            <person name="Theil S."/>
            <person name="Thiaucourt F."/>
            <person name="Citti C."/>
            <person name="Tardy F."/>
        </authorList>
    </citation>
    <scope>NUCLEOTIDE SEQUENCE [LARGE SCALE GENOMIC DNA]</scope>
    <source>
        <strain evidence="6 7">15026</strain>
    </source>
</reference>
<keyword evidence="5" id="KW-0472">Membrane</keyword>
<accession>N9UZY5</accession>
<dbReference type="OrthoDB" id="370725at2"/>
<keyword evidence="7" id="KW-1185">Reference proteome</keyword>
<comment type="caution">
    <text evidence="6">The sequence shown here is derived from an EMBL/GenBank/DDBJ whole genome shotgun (WGS) entry which is preliminary data.</text>
</comment>
<name>N9UZY5_9BACT</name>
<dbReference type="AlphaFoldDB" id="N9UZY5"/>
<evidence type="ECO:0000313" key="6">
    <source>
        <dbReference type="EMBL" id="ENY68712.1"/>
    </source>
</evidence>
<dbReference type="STRING" id="1188233.MAU_5100"/>
<evidence type="ECO:0000256" key="3">
    <source>
        <dbReference type="ARBA" id="ARBA00023054"/>
    </source>
</evidence>
<dbReference type="InterPro" id="IPR003798">
    <property type="entry name" value="DNA_recombination_RmuC"/>
</dbReference>
<dbReference type="GO" id="GO:0006310">
    <property type="term" value="P:DNA recombination"/>
    <property type="evidence" value="ECO:0007669"/>
    <property type="project" value="UniProtKB-KW"/>
</dbReference>
<dbReference type="EMBL" id="AORI01000011">
    <property type="protein sequence ID" value="ENY68712.1"/>
    <property type="molecule type" value="Genomic_DNA"/>
</dbReference>
<dbReference type="Proteomes" id="UP000013131">
    <property type="component" value="Unassembled WGS sequence"/>
</dbReference>
<keyword evidence="5" id="KW-1133">Transmembrane helix</keyword>
<dbReference type="RefSeq" id="WP_004424970.1">
    <property type="nucleotide sequence ID" value="NZ_AORI01000011.1"/>
</dbReference>
<dbReference type="PATRIC" id="fig|1188233.3.peg.494"/>
<evidence type="ECO:0000256" key="1">
    <source>
        <dbReference type="ARBA" id="ARBA00003416"/>
    </source>
</evidence>
<evidence type="ECO:0000313" key="7">
    <source>
        <dbReference type="Proteomes" id="UP000013131"/>
    </source>
</evidence>
<evidence type="ECO:0000256" key="4">
    <source>
        <dbReference type="ARBA" id="ARBA00023172"/>
    </source>
</evidence>
<evidence type="ECO:0000256" key="5">
    <source>
        <dbReference type="SAM" id="Phobius"/>
    </source>
</evidence>
<proteinExistence type="inferred from homology"/>
<sequence length="415" mass="47771">MVIGILIVSIITLIVLIGLLIYVALKSKGKNNIDNNELKNYSKSISDDVSKEIKSELHKTLLEAISGTSDISLSNIIKKGQIDLNDAFIRLEAEINGKIDTKLDAISKSNDEKFGKIKDNIDSYFKDTLDKQVETQFQNIKESMDKMTKGMTEFGTIQESVTNLNKLFSNSKTIGNFGEFNLEQILRNQFPALENKYWFKQYKIDLNKDEKIDFAIKSIYLEDGVQKEIYIPIDCKFPAEKWAKYINSEIKYNEVIDEIKKMAKSISEKYIKENKNIVPFGILYLPSESIYLKMIENFEMVSEIFNKHQILIQGPSTIMAFIYNILIKNQGFMFSKHLEDVKNLFIEIQKNYKLLNDHLVESQKGVNKASDAIRIATKNANIVMNKINANAESLHIEKVEYKKLIEKNSDTELYE</sequence>
<organism evidence="6 7">
    <name type="scientific">Metamycoplasma auris 15026</name>
    <dbReference type="NCBI Taxonomy" id="1188233"/>
    <lineage>
        <taxon>Bacteria</taxon>
        <taxon>Bacillati</taxon>
        <taxon>Mycoplasmatota</taxon>
        <taxon>Mycoplasmoidales</taxon>
        <taxon>Metamycoplasmataceae</taxon>
        <taxon>Metamycoplasma</taxon>
    </lineage>
</organism>
<evidence type="ECO:0000256" key="2">
    <source>
        <dbReference type="ARBA" id="ARBA00009840"/>
    </source>
</evidence>
<protein>
    <submittedName>
        <fullName evidence="6">DNA recombination protein</fullName>
    </submittedName>
</protein>
<keyword evidence="3" id="KW-0175">Coiled coil</keyword>
<comment type="function">
    <text evidence="1">Involved in DNA recombination.</text>
</comment>
<dbReference type="eggNOG" id="COG1322">
    <property type="taxonomic scope" value="Bacteria"/>
</dbReference>
<gene>
    <name evidence="6" type="primary">rmuC</name>
    <name evidence="6" type="ORF">MAU_5100</name>
</gene>